<comment type="caution">
    <text evidence="2">The sequence shown here is derived from an EMBL/GenBank/DDBJ whole genome shotgun (WGS) entry which is preliminary data.</text>
</comment>
<dbReference type="EMBL" id="LGUE01000004">
    <property type="protein sequence ID" value="KON84560.1"/>
    <property type="molecule type" value="Genomic_DNA"/>
</dbReference>
<keyword evidence="1" id="KW-0812">Transmembrane</keyword>
<feature type="transmembrane region" description="Helical" evidence="1">
    <location>
        <begin position="51"/>
        <end position="70"/>
    </location>
</feature>
<dbReference type="PATRIC" id="fig|189381.12.peg.2201"/>
<sequence length="81" mass="9200">MGNYSEEKAWKRAQRMGKVNYLIIVGILAGGGAFFGLSVLLSYISGSDIDLFQTFLSALSFGVVYGYLSWKFTKRRYEKKR</sequence>
<organism evidence="2 3">
    <name type="scientific">Rossellomorea marisflavi</name>
    <dbReference type="NCBI Taxonomy" id="189381"/>
    <lineage>
        <taxon>Bacteria</taxon>
        <taxon>Bacillati</taxon>
        <taxon>Bacillota</taxon>
        <taxon>Bacilli</taxon>
        <taxon>Bacillales</taxon>
        <taxon>Bacillaceae</taxon>
        <taxon>Rossellomorea</taxon>
    </lineage>
</organism>
<reference evidence="3" key="1">
    <citation type="submission" date="2015-07" db="EMBL/GenBank/DDBJ databases">
        <title>Fjat-14235 jcm11544.</title>
        <authorList>
            <person name="Liu B."/>
            <person name="Wang J."/>
            <person name="Zhu Y."/>
            <person name="Liu G."/>
            <person name="Chen Q."/>
            <person name="Chen Z."/>
            <person name="Lan J."/>
            <person name="Che J."/>
            <person name="Ge C."/>
            <person name="Shi H."/>
            <person name="Pan Z."/>
            <person name="Liu X."/>
        </authorList>
    </citation>
    <scope>NUCLEOTIDE SEQUENCE [LARGE SCALE GENOMIC DNA]</scope>
    <source>
        <strain evidence="3">JCM 11544</strain>
    </source>
</reference>
<accession>A0A0M0G407</accession>
<evidence type="ECO:0000313" key="3">
    <source>
        <dbReference type="Proteomes" id="UP000037405"/>
    </source>
</evidence>
<keyword evidence="1" id="KW-1133">Transmembrane helix</keyword>
<feature type="transmembrane region" description="Helical" evidence="1">
    <location>
        <begin position="21"/>
        <end position="45"/>
    </location>
</feature>
<dbReference type="AlphaFoldDB" id="A0A0M0G407"/>
<name>A0A0M0G407_9BACI</name>
<dbReference type="STRING" id="189381.GCA_900166615_01700"/>
<gene>
    <name evidence="2" type="ORF">AF331_10940</name>
</gene>
<evidence type="ECO:0000313" key="2">
    <source>
        <dbReference type="EMBL" id="KON84560.1"/>
    </source>
</evidence>
<proteinExistence type="predicted"/>
<evidence type="ECO:0000256" key="1">
    <source>
        <dbReference type="SAM" id="Phobius"/>
    </source>
</evidence>
<protein>
    <submittedName>
        <fullName evidence="2">Uncharacterized protein</fullName>
    </submittedName>
</protein>
<keyword evidence="1" id="KW-0472">Membrane</keyword>
<keyword evidence="3" id="KW-1185">Reference proteome</keyword>
<dbReference type="Proteomes" id="UP000037405">
    <property type="component" value="Unassembled WGS sequence"/>
</dbReference>